<gene>
    <name evidence="2" type="ORF">g.284</name>
</gene>
<name>A0A146LN30_LYGHE</name>
<feature type="compositionally biased region" description="Low complexity" evidence="1">
    <location>
        <begin position="58"/>
        <end position="71"/>
    </location>
</feature>
<dbReference type="AlphaFoldDB" id="A0A146LN30"/>
<reference evidence="2" key="1">
    <citation type="journal article" date="2016" name="Gigascience">
        <title>De novo construction of an expanded transcriptome assembly for the western tarnished plant bug, Lygus hesperus.</title>
        <authorList>
            <person name="Tassone E.E."/>
            <person name="Geib S.M."/>
            <person name="Hall B."/>
            <person name="Fabrick J.A."/>
            <person name="Brent C.S."/>
            <person name="Hull J.J."/>
        </authorList>
    </citation>
    <scope>NUCLEOTIDE SEQUENCE</scope>
</reference>
<organism evidence="2">
    <name type="scientific">Lygus hesperus</name>
    <name type="common">Western plant bug</name>
    <dbReference type="NCBI Taxonomy" id="30085"/>
    <lineage>
        <taxon>Eukaryota</taxon>
        <taxon>Metazoa</taxon>
        <taxon>Ecdysozoa</taxon>
        <taxon>Arthropoda</taxon>
        <taxon>Hexapoda</taxon>
        <taxon>Insecta</taxon>
        <taxon>Pterygota</taxon>
        <taxon>Neoptera</taxon>
        <taxon>Paraneoptera</taxon>
        <taxon>Hemiptera</taxon>
        <taxon>Heteroptera</taxon>
        <taxon>Panheteroptera</taxon>
        <taxon>Cimicomorpha</taxon>
        <taxon>Miridae</taxon>
        <taxon>Mirini</taxon>
        <taxon>Lygus</taxon>
    </lineage>
</organism>
<accession>A0A146LN30</accession>
<feature type="region of interest" description="Disordered" evidence="1">
    <location>
        <begin position="124"/>
        <end position="160"/>
    </location>
</feature>
<evidence type="ECO:0000256" key="1">
    <source>
        <dbReference type="SAM" id="MobiDB-lite"/>
    </source>
</evidence>
<protein>
    <submittedName>
        <fullName evidence="2">Uncharacterized protein</fullName>
    </submittedName>
</protein>
<proteinExistence type="predicted"/>
<dbReference type="EMBL" id="GDHC01010859">
    <property type="protein sequence ID" value="JAQ07770.1"/>
    <property type="molecule type" value="Transcribed_RNA"/>
</dbReference>
<evidence type="ECO:0000313" key="2">
    <source>
        <dbReference type="EMBL" id="JAQ07770.1"/>
    </source>
</evidence>
<feature type="compositionally biased region" description="Basic and acidic residues" evidence="1">
    <location>
        <begin position="141"/>
        <end position="160"/>
    </location>
</feature>
<sequence>MMDEILMCMAYMKLESKDDALIELPSAADGGSLRLLGRLNKETKANDEVGHRVRRQGSKSVSLSRNNSSASTGEERVSDLAITTAGMHGKFASTSSATAMTGGKNDSTDSRTNNFAAASVAFQGGSISATPSQRGSAQVRTDGRGKDEGEIGVKLPDSVH</sequence>
<feature type="region of interest" description="Disordered" evidence="1">
    <location>
        <begin position="47"/>
        <end position="77"/>
    </location>
</feature>
<feature type="compositionally biased region" description="Polar residues" evidence="1">
    <location>
        <begin position="125"/>
        <end position="139"/>
    </location>
</feature>